<dbReference type="AlphaFoldDB" id="A0ABD5IZK1"/>
<gene>
    <name evidence="2" type="ORF">P9850_18705</name>
    <name evidence="1" type="ORF">PNH38_07010</name>
</gene>
<dbReference type="Proteomes" id="UP001339962">
    <property type="component" value="Unassembled WGS sequence"/>
</dbReference>
<dbReference type="EMBL" id="JAQOTG010000004">
    <property type="protein sequence ID" value="MDE8563637.1"/>
    <property type="molecule type" value="Genomic_DNA"/>
</dbReference>
<dbReference type="SUPFAM" id="SSF47240">
    <property type="entry name" value="Ferritin-like"/>
    <property type="match status" value="1"/>
</dbReference>
<reference evidence="2 4" key="2">
    <citation type="submission" date="2023-03" db="EMBL/GenBank/DDBJ databases">
        <title>Bacillus Genome Sequencing.</title>
        <authorList>
            <person name="Dunlap C."/>
        </authorList>
    </citation>
    <scope>NUCLEOTIDE SEQUENCE [LARGE SCALE GENOMIC DNA]</scope>
    <source>
        <strain evidence="2 4">NRS-38</strain>
    </source>
</reference>
<keyword evidence="3" id="KW-1185">Reference proteome</keyword>
<evidence type="ECO:0000313" key="4">
    <source>
        <dbReference type="Proteomes" id="UP001339962"/>
    </source>
</evidence>
<comment type="caution">
    <text evidence="2">The sequence shown here is derived from an EMBL/GenBank/DDBJ whole genome shotgun (WGS) entry which is preliminary data.</text>
</comment>
<accession>A0ABD5IZK1</accession>
<dbReference type="Gene3D" id="1.20.1260.10">
    <property type="match status" value="1"/>
</dbReference>
<dbReference type="EMBL" id="JARTLI010000071">
    <property type="protein sequence ID" value="MED5053795.1"/>
    <property type="molecule type" value="Genomic_DNA"/>
</dbReference>
<dbReference type="Proteomes" id="UP001213979">
    <property type="component" value="Unassembled WGS sequence"/>
</dbReference>
<dbReference type="InterPro" id="IPR012347">
    <property type="entry name" value="Ferritin-like"/>
</dbReference>
<dbReference type="InterPro" id="IPR007814">
    <property type="entry name" value="PaaA_PaaC"/>
</dbReference>
<reference evidence="1 3" key="1">
    <citation type="submission" date="2023-01" db="EMBL/GenBank/DDBJ databases">
        <title>Genome-based reclassification of Anoxybacillus geothermalis as a later heterotypic synonym of Anoxybacillus rupiensis.</title>
        <authorList>
            <person name="Inan Bektas K."/>
            <person name="Canakci S."/>
            <person name="Belduz A.A."/>
            <person name="Guler H.H."/>
        </authorList>
    </citation>
    <scope>NUCLEOTIDE SEQUENCE [LARGE SCALE GENOMIC DNA]</scope>
    <source>
        <strain evidence="1 3">DSM 17127</strain>
    </source>
</reference>
<evidence type="ECO:0000313" key="3">
    <source>
        <dbReference type="Proteomes" id="UP001213979"/>
    </source>
</evidence>
<organism evidence="2 4">
    <name type="scientific">Anoxybacteroides rupiense</name>
    <dbReference type="NCBI Taxonomy" id="311460"/>
    <lineage>
        <taxon>Bacteria</taxon>
        <taxon>Bacillati</taxon>
        <taxon>Bacillota</taxon>
        <taxon>Bacilli</taxon>
        <taxon>Bacillales</taxon>
        <taxon>Anoxybacillaceae</taxon>
        <taxon>Anoxybacteroides</taxon>
    </lineage>
</organism>
<dbReference type="InterPro" id="IPR009078">
    <property type="entry name" value="Ferritin-like_SF"/>
</dbReference>
<evidence type="ECO:0000313" key="1">
    <source>
        <dbReference type="EMBL" id="MDE8563637.1"/>
    </source>
</evidence>
<sequence length="214" mass="24291">MNHTQREVHALTELLETIADHKYVLGDRLVEVGVSGPNIEATLAAIAMAQGELGHARLLYNWCFDLRGIRGKKAEIYGQTGKAFTSIVNVNNWITLIAALYATNLAIDIVWQSFLQANHPAVTSRIQKLIREQQDHLIYAKSWAYELRHEQGAIPSRFAQALNHTVNEVYVWLTEIEKKEELQTEGYLPMNINLANQFKEHLKEVAAESLVQMN</sequence>
<protein>
    <submittedName>
        <fullName evidence="2">Phenylacetate-CoA oxygenase subunit PaaI</fullName>
    </submittedName>
</protein>
<name>A0ABD5IZK1_9BACL</name>
<evidence type="ECO:0000313" key="2">
    <source>
        <dbReference type="EMBL" id="MED5053795.1"/>
    </source>
</evidence>
<proteinExistence type="predicted"/>
<dbReference type="Pfam" id="PF05138">
    <property type="entry name" value="PaaA_PaaC"/>
    <property type="match status" value="1"/>
</dbReference>
<dbReference type="RefSeq" id="WP_080862159.1">
    <property type="nucleotide sequence ID" value="NZ_JACIDF010000023.1"/>
</dbReference>